<evidence type="ECO:0000313" key="3">
    <source>
        <dbReference type="Proteomes" id="UP001519332"/>
    </source>
</evidence>
<reference evidence="2 3" key="1">
    <citation type="submission" date="2021-03" db="EMBL/GenBank/DDBJ databases">
        <title>Sequencing the genomes of 1000 actinobacteria strains.</title>
        <authorList>
            <person name="Klenk H.-P."/>
        </authorList>
    </citation>
    <scope>NUCLEOTIDE SEQUENCE [LARGE SCALE GENOMIC DNA]</scope>
    <source>
        <strain evidence="2 3">DSM 46670</strain>
    </source>
</reference>
<comment type="caution">
    <text evidence="2">The sequence shown here is derived from an EMBL/GenBank/DDBJ whole genome shotgun (WGS) entry which is preliminary data.</text>
</comment>
<name>A0ABS4TB31_9PSEU</name>
<dbReference type="Pfam" id="PF13683">
    <property type="entry name" value="rve_3"/>
    <property type="match status" value="1"/>
</dbReference>
<dbReference type="SUPFAM" id="SSF53098">
    <property type="entry name" value="Ribonuclease H-like"/>
    <property type="match status" value="1"/>
</dbReference>
<dbReference type="InterPro" id="IPR012337">
    <property type="entry name" value="RNaseH-like_sf"/>
</dbReference>
<dbReference type="Proteomes" id="UP001519332">
    <property type="component" value="Unassembled WGS sequence"/>
</dbReference>
<dbReference type="PANTHER" id="PTHR47515">
    <property type="entry name" value="LOW CALCIUM RESPONSE LOCUS PROTEIN T"/>
    <property type="match status" value="1"/>
</dbReference>
<accession>A0ABS4TB31</accession>
<evidence type="ECO:0000313" key="2">
    <source>
        <dbReference type="EMBL" id="MBP2321598.1"/>
    </source>
</evidence>
<feature type="domain" description="Integrase catalytic" evidence="1">
    <location>
        <begin position="154"/>
        <end position="333"/>
    </location>
</feature>
<evidence type="ECO:0000259" key="1">
    <source>
        <dbReference type="PROSITE" id="PS50994"/>
    </source>
</evidence>
<dbReference type="InterPro" id="IPR036397">
    <property type="entry name" value="RNaseH_sf"/>
</dbReference>
<gene>
    <name evidence="2" type="ORF">JOF56_001983</name>
</gene>
<proteinExistence type="predicted"/>
<dbReference type="RefSeq" id="WP_209636561.1">
    <property type="nucleotide sequence ID" value="NZ_JAGINW010000001.1"/>
</dbReference>
<protein>
    <submittedName>
        <fullName evidence="2">Transposase</fullName>
    </submittedName>
</protein>
<organism evidence="2 3">
    <name type="scientific">Kibdelosporangium banguiense</name>
    <dbReference type="NCBI Taxonomy" id="1365924"/>
    <lineage>
        <taxon>Bacteria</taxon>
        <taxon>Bacillati</taxon>
        <taxon>Actinomycetota</taxon>
        <taxon>Actinomycetes</taxon>
        <taxon>Pseudonocardiales</taxon>
        <taxon>Pseudonocardiaceae</taxon>
        <taxon>Kibdelosporangium</taxon>
    </lineage>
</organism>
<dbReference type="PANTHER" id="PTHR47515:SF2">
    <property type="entry name" value="INTEGRASE CORE DOMAIN PROTEIN"/>
    <property type="match status" value="1"/>
</dbReference>
<sequence>MLLSLLYLIVRCLLGVPAVLLRRDLSKDAELLVLRHENAVLHRQIARVRYTPADRLWLAALSRLLPRRRWREIFSVTPATILAWHRRLVARKWGYSNRRRPGRPPTAAAIKKLVIRMATDNPQWGHRRVQGELVRLGHRIAASAVWQILTTAGIDPAPRRSGQTWKQFLTMQAKGIVAVDFVHVDTVFLKRIYALIVVEHRSRRAHLAGITANPTGAWTVQAARNLLMELGERVDTLTFVLRDRDSRFTRAFDAVFEAEGIRILASPSQAPRANAICERMIGSLRRELLDRLLLVNEQHLRRVLTVYLRHFNTVRPHRTLKQLTPAQTENLPPTPVDLSGYRVRRRPVLDGLTSEYEIAA</sequence>
<dbReference type="EMBL" id="JAGINW010000001">
    <property type="protein sequence ID" value="MBP2321598.1"/>
    <property type="molecule type" value="Genomic_DNA"/>
</dbReference>
<dbReference type="PROSITE" id="PS50994">
    <property type="entry name" value="INTEGRASE"/>
    <property type="match status" value="1"/>
</dbReference>
<dbReference type="Gene3D" id="3.30.420.10">
    <property type="entry name" value="Ribonuclease H-like superfamily/Ribonuclease H"/>
    <property type="match status" value="1"/>
</dbReference>
<dbReference type="SUPFAM" id="SSF46689">
    <property type="entry name" value="Homeodomain-like"/>
    <property type="match status" value="1"/>
</dbReference>
<dbReference type="InterPro" id="IPR009057">
    <property type="entry name" value="Homeodomain-like_sf"/>
</dbReference>
<keyword evidence="3" id="KW-1185">Reference proteome</keyword>
<dbReference type="InterPro" id="IPR001584">
    <property type="entry name" value="Integrase_cat-core"/>
</dbReference>